<evidence type="ECO:0000256" key="4">
    <source>
        <dbReference type="ARBA" id="ARBA00022664"/>
    </source>
</evidence>
<dbReference type="InterPro" id="IPR002999">
    <property type="entry name" value="Tudor"/>
</dbReference>
<dbReference type="GO" id="GO:0003723">
    <property type="term" value="F:RNA binding"/>
    <property type="evidence" value="ECO:0007669"/>
    <property type="project" value="InterPro"/>
</dbReference>
<keyword evidence="5" id="KW-0747">Spliceosome</keyword>
<accession>A0A9N6ZFN9</accession>
<dbReference type="GO" id="GO:0016607">
    <property type="term" value="C:nuclear speck"/>
    <property type="evidence" value="ECO:0007669"/>
    <property type="project" value="UniProtKB-SubCell"/>
</dbReference>
<evidence type="ECO:0000256" key="7">
    <source>
        <dbReference type="ARBA" id="ARBA00023242"/>
    </source>
</evidence>
<evidence type="ECO:0000256" key="3">
    <source>
        <dbReference type="ARBA" id="ARBA00005371"/>
    </source>
</evidence>
<keyword evidence="6" id="KW-0508">mRNA splicing</keyword>
<keyword evidence="4" id="KW-0507">mRNA processing</keyword>
<evidence type="ECO:0000256" key="8">
    <source>
        <dbReference type="ARBA" id="ARBA00037618"/>
    </source>
</evidence>
<feature type="coiled-coil region" evidence="11">
    <location>
        <begin position="141"/>
        <end position="182"/>
    </location>
</feature>
<dbReference type="PROSITE" id="PS50304">
    <property type="entry name" value="TUDOR"/>
    <property type="match status" value="1"/>
</dbReference>
<proteinExistence type="inferred from homology"/>
<organism evidence="13">
    <name type="scientific">Evadne anonyx</name>
    <dbReference type="NCBI Taxonomy" id="141404"/>
    <lineage>
        <taxon>Eukaryota</taxon>
        <taxon>Metazoa</taxon>
        <taxon>Ecdysozoa</taxon>
        <taxon>Arthropoda</taxon>
        <taxon>Crustacea</taxon>
        <taxon>Branchiopoda</taxon>
        <taxon>Diplostraca</taxon>
        <taxon>Cladocera</taxon>
        <taxon>Onychopoda</taxon>
        <taxon>Podonidae</taxon>
        <taxon>Evadne</taxon>
    </lineage>
</organism>
<dbReference type="GO" id="GO:0006397">
    <property type="term" value="P:mRNA processing"/>
    <property type="evidence" value="ECO:0007669"/>
    <property type="project" value="UniProtKB-KW"/>
</dbReference>
<dbReference type="PANTHER" id="PTHR13681">
    <property type="entry name" value="SURVIVAL OF MOTOR NEURON-RELATED-SPLICING FACTOR 30-RELATED"/>
    <property type="match status" value="1"/>
</dbReference>
<sequence length="238" mass="26734">MADELKSNLDTYKLQLQQVEAALTAEPTNEELLKLKQDLLEVIALTNELINAQKEVEDDGKSKGGERNSHKKVIQWNVGDKCMAPWSNNGQYYDCTIEDISENGEVSIRFDAFGNSDITTVGKLKERPRGLEGGMSDKSLAEKLKTRKEQILKQREYLKQKKQKKQVKMKEVEEAREAEKTKWQNFNAKALKTKKGGIVKKSIFASPDGPGGRVGVGTCGISGRPMTDFVQAEKRKKK</sequence>
<evidence type="ECO:0000256" key="6">
    <source>
        <dbReference type="ARBA" id="ARBA00023187"/>
    </source>
</evidence>
<dbReference type="SUPFAM" id="SSF63748">
    <property type="entry name" value="Tudor/PWWP/MBT"/>
    <property type="match status" value="1"/>
</dbReference>
<name>A0A9N6ZFN9_9CRUS</name>
<evidence type="ECO:0000256" key="5">
    <source>
        <dbReference type="ARBA" id="ARBA00022728"/>
    </source>
</evidence>
<dbReference type="PANTHER" id="PTHR13681:SF26">
    <property type="entry name" value="SURVIVAL OF MOTOR NEURON-RELATED-SPLICING FACTOR 30"/>
    <property type="match status" value="1"/>
</dbReference>
<evidence type="ECO:0000256" key="10">
    <source>
        <dbReference type="ARBA" id="ARBA00042567"/>
    </source>
</evidence>
<dbReference type="AlphaFoldDB" id="A0A9N6ZFN9"/>
<keyword evidence="11" id="KW-0175">Coiled coil</keyword>
<feature type="domain" description="Tudor" evidence="12">
    <location>
        <begin position="75"/>
        <end position="134"/>
    </location>
</feature>
<protein>
    <recommendedName>
        <fullName evidence="9">Survival of motor neuron-related-splicing factor 30</fullName>
    </recommendedName>
    <alternativeName>
        <fullName evidence="10">Survival motor neuron domain-containing protein 1</fullName>
    </alternativeName>
</protein>
<evidence type="ECO:0000259" key="12">
    <source>
        <dbReference type="PROSITE" id="PS50304"/>
    </source>
</evidence>
<gene>
    <name evidence="13" type="primary">EOG090X0GY1</name>
</gene>
<evidence type="ECO:0000313" key="13">
    <source>
        <dbReference type="EMBL" id="CAG4642887.1"/>
    </source>
</evidence>
<dbReference type="SMART" id="SM00333">
    <property type="entry name" value="TUDOR"/>
    <property type="match status" value="1"/>
</dbReference>
<keyword evidence="7" id="KW-0539">Nucleus</keyword>
<dbReference type="GO" id="GO:0071011">
    <property type="term" value="C:precatalytic spliceosome"/>
    <property type="evidence" value="ECO:0007669"/>
    <property type="project" value="TreeGrafter"/>
</dbReference>
<dbReference type="InterPro" id="IPR010304">
    <property type="entry name" value="SMN_Tudor"/>
</dbReference>
<dbReference type="EMBL" id="OC986232">
    <property type="protein sequence ID" value="CAG4642887.1"/>
    <property type="molecule type" value="Genomic_DNA"/>
</dbReference>
<reference evidence="13" key="1">
    <citation type="submission" date="2021-04" db="EMBL/GenBank/DDBJ databases">
        <authorList>
            <person name="Cornetti L."/>
        </authorList>
    </citation>
    <scope>NUCLEOTIDE SEQUENCE</scope>
</reference>
<comment type="similarity">
    <text evidence="3">Belongs to the SMN family.</text>
</comment>
<dbReference type="Gene3D" id="2.30.30.140">
    <property type="match status" value="1"/>
</dbReference>
<evidence type="ECO:0000256" key="9">
    <source>
        <dbReference type="ARBA" id="ARBA00041083"/>
    </source>
</evidence>
<dbReference type="GO" id="GO:0008380">
    <property type="term" value="P:RNA splicing"/>
    <property type="evidence" value="ECO:0007669"/>
    <property type="project" value="UniProtKB-KW"/>
</dbReference>
<dbReference type="GO" id="GO:0000381">
    <property type="term" value="P:regulation of alternative mRNA splicing, via spliceosome"/>
    <property type="evidence" value="ECO:0007669"/>
    <property type="project" value="TreeGrafter"/>
</dbReference>
<comment type="subcellular location">
    <subcellularLocation>
        <location evidence="1">Nucleus speckle</location>
    </subcellularLocation>
    <subcellularLocation>
        <location evidence="2">Nucleus</location>
        <location evidence="2">Cajal body</location>
    </subcellularLocation>
</comment>
<dbReference type="Pfam" id="PF06003">
    <property type="entry name" value="SMN_Tudor"/>
    <property type="match status" value="1"/>
</dbReference>
<dbReference type="GO" id="GO:0005737">
    <property type="term" value="C:cytoplasm"/>
    <property type="evidence" value="ECO:0007669"/>
    <property type="project" value="InterPro"/>
</dbReference>
<dbReference type="GO" id="GO:0015030">
    <property type="term" value="C:Cajal body"/>
    <property type="evidence" value="ECO:0007669"/>
    <property type="project" value="UniProtKB-SubCell"/>
</dbReference>
<dbReference type="CDD" id="cd20399">
    <property type="entry name" value="Tudor_SPF30"/>
    <property type="match status" value="1"/>
</dbReference>
<comment type="function">
    <text evidence="8">Involved in spliceosome assembly.</text>
</comment>
<evidence type="ECO:0000256" key="1">
    <source>
        <dbReference type="ARBA" id="ARBA00004324"/>
    </source>
</evidence>
<evidence type="ECO:0000256" key="11">
    <source>
        <dbReference type="SAM" id="Coils"/>
    </source>
</evidence>
<evidence type="ECO:0000256" key="2">
    <source>
        <dbReference type="ARBA" id="ARBA00004408"/>
    </source>
</evidence>